<keyword evidence="3" id="KW-1185">Reference proteome</keyword>
<dbReference type="PANTHER" id="PTHR38790:SF4">
    <property type="entry name" value="2EXR DOMAIN-CONTAINING PROTEIN"/>
    <property type="match status" value="1"/>
</dbReference>
<comment type="caution">
    <text evidence="2">The sequence shown here is derived from an EMBL/GenBank/DDBJ whole genome shotgun (WGS) entry which is preliminary data.</text>
</comment>
<dbReference type="EMBL" id="LFIW01002438">
    <property type="protein sequence ID" value="KZL70624.1"/>
    <property type="molecule type" value="Genomic_DNA"/>
</dbReference>
<sequence length="458" mass="51792">MSGTSITELGARTDEKVTKSMSLLGGNRSLLNLPLEIRLQIYGWVHEMHPVEHAQLAPWYPTPIHSAYFLRLVKPEVRAEDLAGTVKASKVRSAHDDDKTDPKQEELLLSPYRPLSGIPTALMCANKQIYNECRTLPLQTNEFVFVNWFSSGLWAARAFTRGLEPWQRDEMRFARLEMLGRDFTGPALKEWVELCGHWASGLRGLRLKVLIGGGIFEPTATFAALNDNAEAQAMALKSNTARPEPRPEWIEEGLRRMRALRRLEVELSVLDWGDDEKIAWCVELERILNDVTMCGHVMRGRFTPRCSECGIDFTTAWPPQVRIPALVLITLAFMWMHPAVANLVKRAIWMVVKPLALLIGWASVAVIRSLIFLFIDGPQMISILLTPDNREGIDFLGVDVENNTKLNAIWSRLHNDEDHFVPGGVFDKKYKPFLPSNKMKLSGSRQQNALARNRGLSC</sequence>
<accession>A0A161VHZ4</accession>
<evidence type="ECO:0000313" key="2">
    <source>
        <dbReference type="EMBL" id="KZL70624.1"/>
    </source>
</evidence>
<protein>
    <submittedName>
        <fullName evidence="2">Uncharacterized protein</fullName>
    </submittedName>
</protein>
<feature type="transmembrane region" description="Helical" evidence="1">
    <location>
        <begin position="355"/>
        <end position="375"/>
    </location>
</feature>
<keyword evidence="1" id="KW-0812">Transmembrane</keyword>
<dbReference type="PANTHER" id="PTHR38790">
    <property type="entry name" value="2EXR DOMAIN-CONTAINING PROTEIN-RELATED"/>
    <property type="match status" value="1"/>
</dbReference>
<evidence type="ECO:0000256" key="1">
    <source>
        <dbReference type="SAM" id="Phobius"/>
    </source>
</evidence>
<keyword evidence="1" id="KW-0472">Membrane</keyword>
<keyword evidence="1" id="KW-1133">Transmembrane helix</keyword>
<feature type="transmembrane region" description="Helical" evidence="1">
    <location>
        <begin position="323"/>
        <end position="343"/>
    </location>
</feature>
<evidence type="ECO:0000313" key="3">
    <source>
        <dbReference type="Proteomes" id="UP000076584"/>
    </source>
</evidence>
<organism evidence="2 3">
    <name type="scientific">Colletotrichum incanum</name>
    <name type="common">Soybean anthracnose fungus</name>
    <dbReference type="NCBI Taxonomy" id="1573173"/>
    <lineage>
        <taxon>Eukaryota</taxon>
        <taxon>Fungi</taxon>
        <taxon>Dikarya</taxon>
        <taxon>Ascomycota</taxon>
        <taxon>Pezizomycotina</taxon>
        <taxon>Sordariomycetes</taxon>
        <taxon>Hypocreomycetidae</taxon>
        <taxon>Glomerellales</taxon>
        <taxon>Glomerellaceae</taxon>
        <taxon>Colletotrichum</taxon>
        <taxon>Colletotrichum spaethianum species complex</taxon>
    </lineage>
</organism>
<dbReference type="Proteomes" id="UP000076584">
    <property type="component" value="Unassembled WGS sequence"/>
</dbReference>
<proteinExistence type="predicted"/>
<dbReference type="AlphaFoldDB" id="A0A161VHZ4"/>
<reference evidence="2 3" key="1">
    <citation type="submission" date="2015-06" db="EMBL/GenBank/DDBJ databases">
        <title>Survival trade-offs in plant roots during colonization by closely related pathogenic and mutualistic fungi.</title>
        <authorList>
            <person name="Hacquard S."/>
            <person name="Kracher B."/>
            <person name="Hiruma K."/>
            <person name="Weinman A."/>
            <person name="Muench P."/>
            <person name="Garrido Oter R."/>
            <person name="Ver Loren van Themaat E."/>
            <person name="Dallerey J.-F."/>
            <person name="Damm U."/>
            <person name="Henrissat B."/>
            <person name="Lespinet O."/>
            <person name="Thon M."/>
            <person name="Kemen E."/>
            <person name="McHardy A.C."/>
            <person name="Schulze-Lefert P."/>
            <person name="O'Connell R.J."/>
        </authorList>
    </citation>
    <scope>NUCLEOTIDE SEQUENCE [LARGE SCALE GENOMIC DNA]</scope>
    <source>
        <strain evidence="2 3">MAFF 238704</strain>
    </source>
</reference>
<gene>
    <name evidence="2" type="ORF">CI238_01582</name>
</gene>
<name>A0A161VHZ4_COLIC</name>